<reference evidence="2 3" key="1">
    <citation type="submission" date="2018-08" db="EMBL/GenBank/DDBJ databases">
        <title>Genome sequence of Halobacillus trueperi KCTC 3686.</title>
        <authorList>
            <person name="Cho K.H."/>
            <person name="Kwak M.-J."/>
            <person name="Kim B.-Y."/>
            <person name="Chun J."/>
        </authorList>
    </citation>
    <scope>NUCLEOTIDE SEQUENCE [LARGE SCALE GENOMIC DNA]</scope>
    <source>
        <strain evidence="2 3">KCTC 3686</strain>
    </source>
</reference>
<evidence type="ECO:0000313" key="2">
    <source>
        <dbReference type="EMBL" id="REJ10938.1"/>
    </source>
</evidence>
<keyword evidence="3" id="KW-1185">Reference proteome</keyword>
<comment type="caution">
    <text evidence="2">The sequence shown here is derived from an EMBL/GenBank/DDBJ whole genome shotgun (WGS) entry which is preliminary data.</text>
</comment>
<protein>
    <submittedName>
        <fullName evidence="2">Uncharacterized protein</fullName>
    </submittedName>
</protein>
<organism evidence="2 3">
    <name type="scientific">Halobacillus trueperi</name>
    <dbReference type="NCBI Taxonomy" id="156205"/>
    <lineage>
        <taxon>Bacteria</taxon>
        <taxon>Bacillati</taxon>
        <taxon>Bacillota</taxon>
        <taxon>Bacilli</taxon>
        <taxon>Bacillales</taxon>
        <taxon>Bacillaceae</taxon>
        <taxon>Halobacillus</taxon>
    </lineage>
</organism>
<evidence type="ECO:0000256" key="1">
    <source>
        <dbReference type="SAM" id="Phobius"/>
    </source>
</evidence>
<keyword evidence="1" id="KW-1133">Transmembrane helix</keyword>
<dbReference type="AlphaFoldDB" id="A0A3E0JDC5"/>
<keyword evidence="1" id="KW-0812">Transmembrane</keyword>
<feature type="transmembrane region" description="Helical" evidence="1">
    <location>
        <begin position="164"/>
        <end position="188"/>
    </location>
</feature>
<proteinExistence type="predicted"/>
<dbReference type="Proteomes" id="UP000256305">
    <property type="component" value="Unassembled WGS sequence"/>
</dbReference>
<gene>
    <name evidence="2" type="ORF">DYE48_00610</name>
</gene>
<name>A0A3E0JDC5_9BACI</name>
<keyword evidence="1" id="KW-0472">Membrane</keyword>
<accession>A0A3E0JDC5</accession>
<dbReference type="RefSeq" id="WP_115821930.1">
    <property type="nucleotide sequence ID" value="NZ_QUAE01000001.1"/>
</dbReference>
<evidence type="ECO:0000313" key="3">
    <source>
        <dbReference type="Proteomes" id="UP000256305"/>
    </source>
</evidence>
<sequence>MRYWILHPFLMLLFIALFIPATTYGAMDPEELKEIKMEAPLHLVGSVESDVLVKDLSTDDSPKQLRKMRLSVQEYRKAPGSINRERSIEVFYTYIPSWVAMAGGSKMDIYEGDEIELWLEKGKYGWEPAAGGNTVEHLSYVKDRKDPIPEPKAHAGKEMFNENLGVLFMSGLVIALLVFLFMTGHVVIPKERR</sequence>
<dbReference type="EMBL" id="QUAE01000001">
    <property type="protein sequence ID" value="REJ10938.1"/>
    <property type="molecule type" value="Genomic_DNA"/>
</dbReference>